<proteinExistence type="predicted"/>
<protein>
    <submittedName>
        <fullName evidence="1">Uncharacterized protein</fullName>
    </submittedName>
</protein>
<dbReference type="RefSeq" id="WP_188873810.1">
    <property type="nucleotide sequence ID" value="NZ_BMOV01000005.1"/>
</dbReference>
<sequence>MPVISVTYRDKAPLAETQRKALMLSHNLKVIGSNPIPATNQSKAAKSMTQRLFAVQNIKAKLGNNRLSLSSSLGSITEARESQNKRQ</sequence>
<evidence type="ECO:0000313" key="2">
    <source>
        <dbReference type="Proteomes" id="UP000602381"/>
    </source>
</evidence>
<dbReference type="Proteomes" id="UP000602381">
    <property type="component" value="Unassembled WGS sequence"/>
</dbReference>
<name>A0ABQ2LD99_9PROT</name>
<organism evidence="1 2">
    <name type="scientific">Iodidimonas muriae</name>
    <dbReference type="NCBI Taxonomy" id="261467"/>
    <lineage>
        <taxon>Bacteria</taxon>
        <taxon>Pseudomonadati</taxon>
        <taxon>Pseudomonadota</taxon>
        <taxon>Alphaproteobacteria</taxon>
        <taxon>Iodidimonadales</taxon>
        <taxon>Iodidimonadaceae</taxon>
        <taxon>Iodidimonas</taxon>
    </lineage>
</organism>
<keyword evidence="2" id="KW-1185">Reference proteome</keyword>
<comment type="caution">
    <text evidence="1">The sequence shown here is derived from an EMBL/GenBank/DDBJ whole genome shotgun (WGS) entry which is preliminary data.</text>
</comment>
<reference evidence="2" key="1">
    <citation type="journal article" date="2019" name="Int. J. Syst. Evol. Microbiol.">
        <title>The Global Catalogue of Microorganisms (GCM) 10K type strain sequencing project: providing services to taxonomists for standard genome sequencing and annotation.</title>
        <authorList>
            <consortium name="The Broad Institute Genomics Platform"/>
            <consortium name="The Broad Institute Genome Sequencing Center for Infectious Disease"/>
            <person name="Wu L."/>
            <person name="Ma J."/>
        </authorList>
    </citation>
    <scope>NUCLEOTIDE SEQUENCE [LARGE SCALE GENOMIC DNA]</scope>
    <source>
        <strain evidence="2">JCM 17843</strain>
    </source>
</reference>
<gene>
    <name evidence="1" type="ORF">GCM10007972_15760</name>
</gene>
<accession>A0ABQ2LD99</accession>
<evidence type="ECO:0000313" key="1">
    <source>
        <dbReference type="EMBL" id="GGO11740.1"/>
    </source>
</evidence>
<dbReference type="EMBL" id="BMOV01000005">
    <property type="protein sequence ID" value="GGO11740.1"/>
    <property type="molecule type" value="Genomic_DNA"/>
</dbReference>